<protein>
    <submittedName>
        <fullName evidence="1">Uncharacterized protein</fullName>
    </submittedName>
</protein>
<sequence>MIDCYYVVSLTNDATTIDSECQNMDCYGSNQNVKTNGLCNPFKITSSDGKSKTITFLYFERYLKKCIKCDYSNQFEKDNQFIFNQLQYLLSILSKHNSINIYSIYIIVVYPEFILSNTIRTYSFIYYSRD</sequence>
<gene>
    <name evidence="1" type="ORF">PSON_ATCC_30995.1.T2640002</name>
</gene>
<proteinExistence type="predicted"/>
<evidence type="ECO:0000313" key="1">
    <source>
        <dbReference type="EMBL" id="CAD8130116.1"/>
    </source>
</evidence>
<reference evidence="1" key="1">
    <citation type="submission" date="2021-01" db="EMBL/GenBank/DDBJ databases">
        <authorList>
            <consortium name="Genoscope - CEA"/>
            <person name="William W."/>
        </authorList>
    </citation>
    <scope>NUCLEOTIDE SEQUENCE</scope>
</reference>
<dbReference type="EMBL" id="CAJJDN010000264">
    <property type="protein sequence ID" value="CAD8130116.1"/>
    <property type="molecule type" value="Genomic_DNA"/>
</dbReference>
<evidence type="ECO:0000313" key="2">
    <source>
        <dbReference type="Proteomes" id="UP000692954"/>
    </source>
</evidence>
<keyword evidence="2" id="KW-1185">Reference proteome</keyword>
<dbReference type="AlphaFoldDB" id="A0A8S1RPP6"/>
<comment type="caution">
    <text evidence="1">The sequence shown here is derived from an EMBL/GenBank/DDBJ whole genome shotgun (WGS) entry which is preliminary data.</text>
</comment>
<name>A0A8S1RPP6_9CILI</name>
<dbReference type="Proteomes" id="UP000692954">
    <property type="component" value="Unassembled WGS sequence"/>
</dbReference>
<accession>A0A8S1RPP6</accession>
<organism evidence="1 2">
    <name type="scientific">Paramecium sonneborni</name>
    <dbReference type="NCBI Taxonomy" id="65129"/>
    <lineage>
        <taxon>Eukaryota</taxon>
        <taxon>Sar</taxon>
        <taxon>Alveolata</taxon>
        <taxon>Ciliophora</taxon>
        <taxon>Intramacronucleata</taxon>
        <taxon>Oligohymenophorea</taxon>
        <taxon>Peniculida</taxon>
        <taxon>Parameciidae</taxon>
        <taxon>Paramecium</taxon>
    </lineage>
</organism>